<keyword evidence="7" id="KW-1185">Reference proteome</keyword>
<evidence type="ECO:0000256" key="5">
    <source>
        <dbReference type="SAM" id="Phobius"/>
    </source>
</evidence>
<name>A0ABR8NZQ2_9GAMM</name>
<dbReference type="Pfam" id="PF07690">
    <property type="entry name" value="MFS_1"/>
    <property type="match status" value="1"/>
</dbReference>
<dbReference type="RefSeq" id="WP_191594894.1">
    <property type="nucleotide sequence ID" value="NZ_JACYFC010000003.1"/>
</dbReference>
<accession>A0ABR8NZQ2</accession>
<feature type="region of interest" description="Disordered" evidence="4">
    <location>
        <begin position="1"/>
        <end position="25"/>
    </location>
</feature>
<feature type="transmembrane region" description="Helical" evidence="5">
    <location>
        <begin position="188"/>
        <end position="208"/>
    </location>
</feature>
<dbReference type="InterPro" id="IPR011701">
    <property type="entry name" value="MFS"/>
</dbReference>
<feature type="transmembrane region" description="Helical" evidence="5">
    <location>
        <begin position="350"/>
        <end position="374"/>
    </location>
</feature>
<gene>
    <name evidence="6" type="ORF">IF202_10710</name>
</gene>
<feature type="transmembrane region" description="Helical" evidence="5">
    <location>
        <begin position="98"/>
        <end position="116"/>
    </location>
</feature>
<feature type="transmembrane region" description="Helical" evidence="5">
    <location>
        <begin position="317"/>
        <end position="338"/>
    </location>
</feature>
<keyword evidence="3 5" id="KW-0472">Membrane</keyword>
<feature type="transmembrane region" description="Helical" evidence="5">
    <location>
        <begin position="160"/>
        <end position="182"/>
    </location>
</feature>
<evidence type="ECO:0000313" key="6">
    <source>
        <dbReference type="EMBL" id="MBD5771521.1"/>
    </source>
</evidence>
<dbReference type="InterPro" id="IPR036259">
    <property type="entry name" value="MFS_trans_sf"/>
</dbReference>
<feature type="compositionally biased region" description="Low complexity" evidence="4">
    <location>
        <begin position="1"/>
        <end position="16"/>
    </location>
</feature>
<protein>
    <submittedName>
        <fullName evidence="6">MFS transporter</fullName>
    </submittedName>
</protein>
<feature type="transmembrane region" description="Helical" evidence="5">
    <location>
        <begin position="74"/>
        <end position="93"/>
    </location>
</feature>
<feature type="transmembrane region" description="Helical" evidence="5">
    <location>
        <begin position="294"/>
        <end position="311"/>
    </location>
</feature>
<dbReference type="Gene3D" id="1.20.1250.20">
    <property type="entry name" value="MFS general substrate transporter like domains"/>
    <property type="match status" value="2"/>
</dbReference>
<keyword evidence="2 5" id="KW-1133">Transmembrane helix</keyword>
<comment type="caution">
    <text evidence="6">The sequence shown here is derived from an EMBL/GenBank/DDBJ whole genome shotgun (WGS) entry which is preliminary data.</text>
</comment>
<sequence>MLDNQNLDLSQSSLSSEKVRQSEKPLKSWQTPKHLLMLVSIVVPMAFASWQALLNNFVIEKANFTGAEIGLLQSVREIPGFLAFTAIFILLFIREQSFMLLSLILLAVGVAITGFYPSVTGLLCTTLLMSVGFHYFETLKQSLSLQWLTREEAPEVLGKLISIGALASLITYSGLWLLLEIVQLDYKWVYLIAGSAALSLVLFICVAFPRFEAKVPQSKKLLLRKRYWLYYALTFMSGARRQIFVVFAGFLMVEKFGYSASDITLLFLINYLFNWFFAKRIGRLIGRFGERKALIFEYTGLVFVFVGYAFVDSAMLAGSLYVIDHLFFALALAIKTYLQKIADPADMASTAGVSFTISHIAAVVIPVTFGLIWLVSPASVFLAGALMTVVSLILAFNIPNKPEEGNEVRRFRWS</sequence>
<evidence type="ECO:0000313" key="7">
    <source>
        <dbReference type="Proteomes" id="UP000604161"/>
    </source>
</evidence>
<reference evidence="6 7" key="1">
    <citation type="submission" date="2020-09" db="EMBL/GenBank/DDBJ databases">
        <title>Marinomonas sp. nov., isolated from the cysticercosis algae of Qingdao, China.</title>
        <authorList>
            <person name="Sun X."/>
        </authorList>
    </citation>
    <scope>NUCLEOTIDE SEQUENCE [LARGE SCALE GENOMIC DNA]</scope>
    <source>
        <strain evidence="6 7">SM2066</strain>
    </source>
</reference>
<evidence type="ECO:0000256" key="4">
    <source>
        <dbReference type="SAM" id="MobiDB-lite"/>
    </source>
</evidence>
<feature type="transmembrane region" description="Helical" evidence="5">
    <location>
        <begin position="380"/>
        <end position="400"/>
    </location>
</feature>
<evidence type="ECO:0000256" key="2">
    <source>
        <dbReference type="ARBA" id="ARBA00022989"/>
    </source>
</evidence>
<feature type="transmembrane region" description="Helical" evidence="5">
    <location>
        <begin position="228"/>
        <end position="250"/>
    </location>
</feature>
<dbReference type="EMBL" id="JACYFC010000003">
    <property type="protein sequence ID" value="MBD5771521.1"/>
    <property type="molecule type" value="Genomic_DNA"/>
</dbReference>
<feature type="transmembrane region" description="Helical" evidence="5">
    <location>
        <begin position="256"/>
        <end position="273"/>
    </location>
</feature>
<evidence type="ECO:0000256" key="3">
    <source>
        <dbReference type="ARBA" id="ARBA00023136"/>
    </source>
</evidence>
<feature type="transmembrane region" description="Helical" evidence="5">
    <location>
        <begin position="35"/>
        <end position="54"/>
    </location>
</feature>
<feature type="transmembrane region" description="Helical" evidence="5">
    <location>
        <begin position="122"/>
        <end position="139"/>
    </location>
</feature>
<organism evidence="6 7">
    <name type="scientific">Marinomonas colpomeniae</name>
    <dbReference type="NCBI Taxonomy" id="2774408"/>
    <lineage>
        <taxon>Bacteria</taxon>
        <taxon>Pseudomonadati</taxon>
        <taxon>Pseudomonadota</taxon>
        <taxon>Gammaproteobacteria</taxon>
        <taxon>Oceanospirillales</taxon>
        <taxon>Oceanospirillaceae</taxon>
        <taxon>Marinomonas</taxon>
    </lineage>
</organism>
<proteinExistence type="predicted"/>
<evidence type="ECO:0000256" key="1">
    <source>
        <dbReference type="ARBA" id="ARBA00022692"/>
    </source>
</evidence>
<dbReference type="SUPFAM" id="SSF103473">
    <property type="entry name" value="MFS general substrate transporter"/>
    <property type="match status" value="1"/>
</dbReference>
<keyword evidence="1 5" id="KW-0812">Transmembrane</keyword>
<dbReference type="Proteomes" id="UP000604161">
    <property type="component" value="Unassembled WGS sequence"/>
</dbReference>